<reference evidence="6" key="1">
    <citation type="journal article" date="2020" name="Nature">
        <title>Giant virus diversity and host interactions through global metagenomics.</title>
        <authorList>
            <person name="Schulz F."/>
            <person name="Roux S."/>
            <person name="Paez-Espino D."/>
            <person name="Jungbluth S."/>
            <person name="Walsh D.A."/>
            <person name="Denef V.J."/>
            <person name="McMahon K.D."/>
            <person name="Konstantinidis K.T."/>
            <person name="Eloe-Fadrosh E.A."/>
            <person name="Kyrpides N.C."/>
            <person name="Woyke T."/>
        </authorList>
    </citation>
    <scope>NUCLEOTIDE SEQUENCE</scope>
    <source>
        <strain evidence="6">GVMAG-M-3300023184-120</strain>
    </source>
</reference>
<evidence type="ECO:0000259" key="5">
    <source>
        <dbReference type="Pfam" id="PF00692"/>
    </source>
</evidence>
<dbReference type="Gene3D" id="2.70.40.10">
    <property type="match status" value="1"/>
</dbReference>
<dbReference type="EMBL" id="MN739968">
    <property type="protein sequence ID" value="QHT80405.1"/>
    <property type="molecule type" value="Genomic_DNA"/>
</dbReference>
<dbReference type="Pfam" id="PF00692">
    <property type="entry name" value="dUTPase"/>
    <property type="match status" value="1"/>
</dbReference>
<evidence type="ECO:0000256" key="1">
    <source>
        <dbReference type="ARBA" id="ARBA00006581"/>
    </source>
</evidence>
<keyword evidence="4" id="KW-0546">Nucleotide metabolism</keyword>
<accession>A0A6C0HJS8</accession>
<dbReference type="InterPro" id="IPR029054">
    <property type="entry name" value="dUTPase-like"/>
</dbReference>
<dbReference type="GO" id="GO:0004170">
    <property type="term" value="F:dUTP diphosphatase activity"/>
    <property type="evidence" value="ECO:0007669"/>
    <property type="project" value="UniProtKB-EC"/>
</dbReference>
<evidence type="ECO:0000313" key="6">
    <source>
        <dbReference type="EMBL" id="QHT80405.1"/>
    </source>
</evidence>
<dbReference type="InterPro" id="IPR036157">
    <property type="entry name" value="dUTPase-like_sf"/>
</dbReference>
<dbReference type="EC" id="3.6.1.23" evidence="2"/>
<organism evidence="6">
    <name type="scientific">viral metagenome</name>
    <dbReference type="NCBI Taxonomy" id="1070528"/>
    <lineage>
        <taxon>unclassified sequences</taxon>
        <taxon>metagenomes</taxon>
        <taxon>organismal metagenomes</taxon>
    </lineage>
</organism>
<protein>
    <recommendedName>
        <fullName evidence="2">dUTP diphosphatase</fullName>
        <ecNumber evidence="2">3.6.1.23</ecNumber>
    </recommendedName>
</protein>
<dbReference type="AlphaFoldDB" id="A0A6C0HJS8"/>
<name>A0A6C0HJS8_9ZZZZ</name>
<evidence type="ECO:0000256" key="4">
    <source>
        <dbReference type="ARBA" id="ARBA00023080"/>
    </source>
</evidence>
<sequence>MSKVPCLYLYAKSANQALVETYKRAIQKHNLQIHNDPFPNAGFDLFTPSTQIISYNEIFNHGSLVDLEVKCEMKDEEGLSLAYKLYPRSSLSNTSLMMSNSVGIIDSGYRGFIKASFRNLSPNDYTIEENSRLVQICHPSLKPFVVKLLEHEDELSTTARGVGGFGSTGK</sequence>
<feature type="domain" description="dUTPase-like" evidence="5">
    <location>
        <begin position="40"/>
        <end position="169"/>
    </location>
</feature>
<proteinExistence type="inferred from homology"/>
<dbReference type="PANTHER" id="PTHR11241:SF0">
    <property type="entry name" value="DEOXYURIDINE 5'-TRIPHOSPHATE NUCLEOTIDOHYDROLASE"/>
    <property type="match status" value="1"/>
</dbReference>
<dbReference type="GO" id="GO:0046081">
    <property type="term" value="P:dUTP catabolic process"/>
    <property type="evidence" value="ECO:0007669"/>
    <property type="project" value="InterPro"/>
</dbReference>
<dbReference type="InterPro" id="IPR033704">
    <property type="entry name" value="dUTPase_trimeric"/>
</dbReference>
<keyword evidence="3" id="KW-0378">Hydrolase</keyword>
<evidence type="ECO:0000256" key="3">
    <source>
        <dbReference type="ARBA" id="ARBA00022801"/>
    </source>
</evidence>
<dbReference type="GO" id="GO:0006226">
    <property type="term" value="P:dUMP biosynthetic process"/>
    <property type="evidence" value="ECO:0007669"/>
    <property type="project" value="InterPro"/>
</dbReference>
<dbReference type="InterPro" id="IPR008181">
    <property type="entry name" value="dUTPase"/>
</dbReference>
<dbReference type="CDD" id="cd07557">
    <property type="entry name" value="trimeric_dUTPase"/>
    <property type="match status" value="1"/>
</dbReference>
<dbReference type="GO" id="GO:0000287">
    <property type="term" value="F:magnesium ion binding"/>
    <property type="evidence" value="ECO:0007669"/>
    <property type="project" value="InterPro"/>
</dbReference>
<comment type="similarity">
    <text evidence="1">Belongs to the dUTPase family.</text>
</comment>
<evidence type="ECO:0000256" key="2">
    <source>
        <dbReference type="ARBA" id="ARBA00012379"/>
    </source>
</evidence>
<dbReference type="SUPFAM" id="SSF51283">
    <property type="entry name" value="dUTPase-like"/>
    <property type="match status" value="1"/>
</dbReference>
<dbReference type="PANTHER" id="PTHR11241">
    <property type="entry name" value="DEOXYURIDINE 5'-TRIPHOSPHATE NUCLEOTIDOHYDROLASE"/>
    <property type="match status" value="1"/>
</dbReference>